<organism evidence="1 2">
    <name type="scientific">Penicillium cf. viridicatum</name>
    <dbReference type="NCBI Taxonomy" id="2972119"/>
    <lineage>
        <taxon>Eukaryota</taxon>
        <taxon>Fungi</taxon>
        <taxon>Dikarya</taxon>
        <taxon>Ascomycota</taxon>
        <taxon>Pezizomycotina</taxon>
        <taxon>Eurotiomycetes</taxon>
        <taxon>Eurotiomycetidae</taxon>
        <taxon>Eurotiales</taxon>
        <taxon>Aspergillaceae</taxon>
        <taxon>Penicillium</taxon>
    </lineage>
</organism>
<dbReference type="AlphaFoldDB" id="A0A9W9SYX7"/>
<sequence length="115" mass="13253">MFRPHSLRLISSIFRLRRQQVPNPLDIPGLGDVAVKKYGEWQVSNVENDSLRTAFREVCDVMLENGLDLEQVYRDQDPNFFIAKGIKIGIARRFVEDIGKWVQNVKNAIPSLEII</sequence>
<reference evidence="1" key="2">
    <citation type="journal article" date="2023" name="IMA Fungus">
        <title>Comparative genomic study of the Penicillium genus elucidates a diverse pangenome and 15 lateral gene transfer events.</title>
        <authorList>
            <person name="Petersen C."/>
            <person name="Sorensen T."/>
            <person name="Nielsen M.R."/>
            <person name="Sondergaard T.E."/>
            <person name="Sorensen J.L."/>
            <person name="Fitzpatrick D.A."/>
            <person name="Frisvad J.C."/>
            <person name="Nielsen K.L."/>
        </authorList>
    </citation>
    <scope>NUCLEOTIDE SEQUENCE</scope>
    <source>
        <strain evidence="1">IBT 20477</strain>
    </source>
</reference>
<evidence type="ECO:0000313" key="1">
    <source>
        <dbReference type="EMBL" id="KAJ5202940.1"/>
    </source>
</evidence>
<comment type="caution">
    <text evidence="1">The sequence shown here is derived from an EMBL/GenBank/DDBJ whole genome shotgun (WGS) entry which is preliminary data.</text>
</comment>
<dbReference type="Proteomes" id="UP001150942">
    <property type="component" value="Unassembled WGS sequence"/>
</dbReference>
<reference evidence="1" key="1">
    <citation type="submission" date="2022-11" db="EMBL/GenBank/DDBJ databases">
        <authorList>
            <person name="Petersen C."/>
        </authorList>
    </citation>
    <scope>NUCLEOTIDE SEQUENCE</scope>
    <source>
        <strain evidence="1">IBT 20477</strain>
    </source>
</reference>
<proteinExistence type="predicted"/>
<keyword evidence="2" id="KW-1185">Reference proteome</keyword>
<dbReference type="OrthoDB" id="4364447at2759"/>
<gene>
    <name evidence="1" type="ORF">N7449_005019</name>
</gene>
<dbReference type="EMBL" id="JAPQKQ010000003">
    <property type="protein sequence ID" value="KAJ5202940.1"/>
    <property type="molecule type" value="Genomic_DNA"/>
</dbReference>
<accession>A0A9W9SYX7</accession>
<evidence type="ECO:0000313" key="2">
    <source>
        <dbReference type="Proteomes" id="UP001150942"/>
    </source>
</evidence>
<protein>
    <submittedName>
        <fullName evidence="1">Uncharacterized protein</fullName>
    </submittedName>
</protein>
<name>A0A9W9SYX7_9EURO</name>